<reference evidence="1 2" key="1">
    <citation type="submission" date="2022-11" db="EMBL/GenBank/DDBJ databases">
        <title>Minimal conservation of predation-associated metabolite biosynthetic gene clusters underscores biosynthetic potential of Myxococcota including descriptions for ten novel species: Archangium lansinium sp. nov., Myxococcus landrumus sp. nov., Nannocystis bai.</title>
        <authorList>
            <person name="Ahearne A."/>
            <person name="Stevens C."/>
            <person name="Phillips K."/>
        </authorList>
    </citation>
    <scope>NUCLEOTIDE SEQUENCE [LARGE SCALE GENOMIC DNA]</scope>
    <source>
        <strain evidence="1 2">MIWBW</strain>
    </source>
</reference>
<evidence type="ECO:0000313" key="1">
    <source>
        <dbReference type="EMBL" id="MCY1077408.1"/>
    </source>
</evidence>
<organism evidence="1 2">
    <name type="scientific">Archangium lansingense</name>
    <dbReference type="NCBI Taxonomy" id="2995310"/>
    <lineage>
        <taxon>Bacteria</taxon>
        <taxon>Pseudomonadati</taxon>
        <taxon>Myxococcota</taxon>
        <taxon>Myxococcia</taxon>
        <taxon>Myxococcales</taxon>
        <taxon>Cystobacterineae</taxon>
        <taxon>Archangiaceae</taxon>
        <taxon>Archangium</taxon>
    </lineage>
</organism>
<protein>
    <submittedName>
        <fullName evidence="1">Uncharacterized protein</fullName>
    </submittedName>
</protein>
<gene>
    <name evidence="1" type="ORF">OV287_23330</name>
</gene>
<proteinExistence type="predicted"/>
<dbReference type="EMBL" id="JAPNKA010000001">
    <property type="protein sequence ID" value="MCY1077408.1"/>
    <property type="molecule type" value="Genomic_DNA"/>
</dbReference>
<name>A0ABT4A6X8_9BACT</name>
<sequence length="167" mass="18584">MQRSEEEIAERQQIITKAFQDAAARLAAEGYGITPEQWPTVLERFQCALSELAQEPTEALDLLAFAWTLQIVADLHGDTTPHVDALALGLELAELGALEVNARIIAGEYLSLSEEQRRTMIDSIRKRVEALLRRGTPPDEARQKVREFAHLAVEIVMGPAPARARMN</sequence>
<accession>A0ABT4A6X8</accession>
<dbReference type="RefSeq" id="WP_267536241.1">
    <property type="nucleotide sequence ID" value="NZ_JAPNKA010000001.1"/>
</dbReference>
<dbReference type="Proteomes" id="UP001207654">
    <property type="component" value="Unassembled WGS sequence"/>
</dbReference>
<keyword evidence="2" id="KW-1185">Reference proteome</keyword>
<comment type="caution">
    <text evidence="1">The sequence shown here is derived from an EMBL/GenBank/DDBJ whole genome shotgun (WGS) entry which is preliminary data.</text>
</comment>
<evidence type="ECO:0000313" key="2">
    <source>
        <dbReference type="Proteomes" id="UP001207654"/>
    </source>
</evidence>